<dbReference type="Pfam" id="PF10699">
    <property type="entry name" value="HAP2-GCS1"/>
    <property type="match status" value="2"/>
</dbReference>
<evidence type="ECO:0000259" key="14">
    <source>
        <dbReference type="Pfam" id="PF10699"/>
    </source>
</evidence>
<gene>
    <name evidence="15" type="ORF">RND71_016687</name>
</gene>
<organism evidence="15 16">
    <name type="scientific">Anisodus tanguticus</name>
    <dbReference type="NCBI Taxonomy" id="243964"/>
    <lineage>
        <taxon>Eukaryota</taxon>
        <taxon>Viridiplantae</taxon>
        <taxon>Streptophyta</taxon>
        <taxon>Embryophyta</taxon>
        <taxon>Tracheophyta</taxon>
        <taxon>Spermatophyta</taxon>
        <taxon>Magnoliopsida</taxon>
        <taxon>eudicotyledons</taxon>
        <taxon>Gunneridae</taxon>
        <taxon>Pentapetalae</taxon>
        <taxon>asterids</taxon>
        <taxon>lamiids</taxon>
        <taxon>Solanales</taxon>
        <taxon>Solanaceae</taxon>
        <taxon>Solanoideae</taxon>
        <taxon>Hyoscyameae</taxon>
        <taxon>Anisodus</taxon>
    </lineage>
</organism>
<feature type="chain" id="PRO_5042256411" description="Generative cell specific-1/HAP2 domain-containing protein" evidence="13">
    <location>
        <begin position="17"/>
        <end position="732"/>
    </location>
</feature>
<dbReference type="PANTHER" id="PTHR31764">
    <property type="entry name" value="PROTEIN HAPLESS 2"/>
    <property type="match status" value="1"/>
</dbReference>
<evidence type="ECO:0000256" key="10">
    <source>
        <dbReference type="ARBA" id="ARBA00023279"/>
    </source>
</evidence>
<feature type="signal peptide" evidence="13">
    <location>
        <begin position="1"/>
        <end position="16"/>
    </location>
</feature>
<evidence type="ECO:0000256" key="4">
    <source>
        <dbReference type="ARBA" id="ARBA00022692"/>
    </source>
</evidence>
<feature type="transmembrane region" description="Helical" evidence="12">
    <location>
        <begin position="146"/>
        <end position="168"/>
    </location>
</feature>
<keyword evidence="4 12" id="KW-0812">Transmembrane</keyword>
<evidence type="ECO:0000313" key="15">
    <source>
        <dbReference type="EMBL" id="KAK4365329.1"/>
    </source>
</evidence>
<dbReference type="InterPro" id="IPR040326">
    <property type="entry name" value="HAP2/GCS1"/>
</dbReference>
<evidence type="ECO:0000256" key="1">
    <source>
        <dbReference type="ARBA" id="ARBA00004251"/>
    </source>
</evidence>
<dbReference type="InterPro" id="IPR018928">
    <property type="entry name" value="HAP2/GCS1_dom"/>
</dbReference>
<evidence type="ECO:0000256" key="11">
    <source>
        <dbReference type="SAM" id="MobiDB-lite"/>
    </source>
</evidence>
<name>A0AAE1S8Y8_9SOLA</name>
<accession>A0AAE1S8Y8</accession>
<evidence type="ECO:0000313" key="16">
    <source>
        <dbReference type="Proteomes" id="UP001291623"/>
    </source>
</evidence>
<evidence type="ECO:0000256" key="2">
    <source>
        <dbReference type="ARBA" id="ARBA00010929"/>
    </source>
</evidence>
<proteinExistence type="inferred from homology"/>
<evidence type="ECO:0000256" key="12">
    <source>
        <dbReference type="SAM" id="Phobius"/>
    </source>
</evidence>
<evidence type="ECO:0000256" key="13">
    <source>
        <dbReference type="SAM" id="SignalP"/>
    </source>
</evidence>
<dbReference type="Proteomes" id="UP001291623">
    <property type="component" value="Unassembled WGS sequence"/>
</dbReference>
<evidence type="ECO:0000256" key="6">
    <source>
        <dbReference type="ARBA" id="ARBA00022989"/>
    </source>
</evidence>
<keyword evidence="3" id="KW-1003">Cell membrane</keyword>
<keyword evidence="16" id="KW-1185">Reference proteome</keyword>
<comment type="subcellular location">
    <subcellularLocation>
        <location evidence="1">Cell membrane</location>
        <topology evidence="1">Single-pass type I membrane protein</topology>
    </subcellularLocation>
</comment>
<keyword evidence="8 12" id="KW-0472">Membrane</keyword>
<dbReference type="PANTHER" id="PTHR31764:SF0">
    <property type="entry name" value="GENERATIVE CELL SPECIFIC-1_HAP2 DOMAIN-CONTAINING PROTEIN"/>
    <property type="match status" value="1"/>
</dbReference>
<feature type="compositionally biased region" description="Basic and acidic residues" evidence="11">
    <location>
        <begin position="703"/>
        <end position="712"/>
    </location>
</feature>
<keyword evidence="9" id="KW-1015">Disulfide bond</keyword>
<feature type="region of interest" description="Disordered" evidence="11">
    <location>
        <begin position="614"/>
        <end position="635"/>
    </location>
</feature>
<dbReference type="AlphaFoldDB" id="A0AAE1S8Y8"/>
<keyword evidence="10" id="KW-0278">Fertilization</keyword>
<comment type="similarity">
    <text evidence="2">Belongs to the HAP2/GCS1 family.</text>
</comment>
<feature type="transmembrane region" description="Helical" evidence="12">
    <location>
        <begin position="542"/>
        <end position="568"/>
    </location>
</feature>
<keyword evidence="7" id="KW-0446">Lipid-binding</keyword>
<protein>
    <recommendedName>
        <fullName evidence="14">Generative cell specific-1/HAP2 domain-containing protein</fullName>
    </recommendedName>
</protein>
<keyword evidence="6 12" id="KW-1133">Transmembrane helix</keyword>
<dbReference type="GO" id="GO:0005886">
    <property type="term" value="C:plasma membrane"/>
    <property type="evidence" value="ECO:0007669"/>
    <property type="project" value="UniProtKB-SubCell"/>
</dbReference>
<comment type="caution">
    <text evidence="15">The sequence shown here is derived from an EMBL/GenBank/DDBJ whole genome shotgun (WGS) entry which is preliminary data.</text>
</comment>
<feature type="compositionally biased region" description="Basic residues" evidence="11">
    <location>
        <begin position="713"/>
        <end position="732"/>
    </location>
</feature>
<feature type="domain" description="Generative cell specific-1/HAP2" evidence="14">
    <location>
        <begin position="319"/>
        <end position="545"/>
    </location>
</feature>
<feature type="domain" description="Generative cell specific-1/HAP2" evidence="14">
    <location>
        <begin position="36"/>
        <end position="301"/>
    </location>
</feature>
<feature type="region of interest" description="Disordered" evidence="11">
    <location>
        <begin position="702"/>
        <end position="732"/>
    </location>
</feature>
<evidence type="ECO:0000256" key="5">
    <source>
        <dbReference type="ARBA" id="ARBA00022729"/>
    </source>
</evidence>
<dbReference type="EMBL" id="JAVYJV010000008">
    <property type="protein sequence ID" value="KAK4365329.1"/>
    <property type="molecule type" value="Genomic_DNA"/>
</dbReference>
<keyword evidence="5 13" id="KW-0732">Signal</keyword>
<evidence type="ECO:0000256" key="9">
    <source>
        <dbReference type="ARBA" id="ARBA00023157"/>
    </source>
</evidence>
<evidence type="ECO:0000256" key="7">
    <source>
        <dbReference type="ARBA" id="ARBA00023121"/>
    </source>
</evidence>
<dbReference type="GO" id="GO:0008289">
    <property type="term" value="F:lipid binding"/>
    <property type="evidence" value="ECO:0007669"/>
    <property type="project" value="UniProtKB-KW"/>
</dbReference>
<reference evidence="15" key="1">
    <citation type="submission" date="2023-12" db="EMBL/GenBank/DDBJ databases">
        <title>Genome assembly of Anisodus tanguticus.</title>
        <authorList>
            <person name="Wang Y.-J."/>
        </authorList>
    </citation>
    <scope>NUCLEOTIDE SEQUENCE</scope>
    <source>
        <strain evidence="15">KB-2021</strain>
        <tissue evidence="15">Leaf</tissue>
    </source>
</reference>
<feature type="compositionally biased region" description="Basic residues" evidence="11">
    <location>
        <begin position="614"/>
        <end position="630"/>
    </location>
</feature>
<evidence type="ECO:0000256" key="8">
    <source>
        <dbReference type="ARBA" id="ARBA00023136"/>
    </source>
</evidence>
<evidence type="ECO:0000256" key="3">
    <source>
        <dbReference type="ARBA" id="ARBA00022475"/>
    </source>
</evidence>
<sequence>MKPLLLILFLLQYASAVQILSKSKLKKCEKVSDSNSLNCTNKIIINLAVPSESSGNEASLVAEIVEVEENSSSNMRTLRVPPVVTINKSAAYALYELTYIRDVAYKPQEFYVNTRKCEPDAGADVVQICERLRDENGHIIENTQDIILLLFFLLSLPVVLVVISEGFLRHVETFFLDLVDKMTKGKKNTAHCLRFPVKAATVLSTFRFHVYGIGQRSVGFSIRIDVKKQSQNSEVIVGPDNRTTISSDNFLRVNLVGDYVGYTDIPSFDDLYLVIPRQGGPGQPPNLGSNFSMWMLLERVRLTRIESVEIRCRYIVCKEEVLNTNLLIELNADDIEYVYQSPARPHNLGLSCRSPGKILSITIPTFEALTQFGTATISTKNIGEVEASYSLTEQFYIMKPNEVMTRAFKLYPASDQAAKYVCSAILKDSDFNEVDRAECQFTTKATVLDNGSQASAWKEFWFLLSLVEIKCADVRKRIPFQPPKTSINGFFESIEDLWKRIWENLTDFLTGKSCRSDYATLNLSMDRMKCYGFFDFSCHIQYICISWVVMFCLFLAILPTVIVLLWLLHQKGLFDPLYDWWEDHFSITEDKHTSRWKHSYDADPLGIHHKRSHKNETRHHKHHAHRRHTRFHNDPRHENLLGETDYHYYLHHVHKDKHKHGKTKSSGITKPLRLRKEEDDCMRHHRRINERETLGGPIINKKRGAENQEEYLRHKHPILNDTHHKRQSKWKE</sequence>